<evidence type="ECO:0000256" key="7">
    <source>
        <dbReference type="ARBA" id="ARBA00023242"/>
    </source>
</evidence>
<keyword evidence="7" id="KW-0539">Nucleus</keyword>
<feature type="domain" description="DDE Tnp4" evidence="8">
    <location>
        <begin position="186"/>
        <end position="350"/>
    </location>
</feature>
<proteinExistence type="inferred from homology"/>
<comment type="subcellular location">
    <subcellularLocation>
        <location evidence="2">Nucleus</location>
    </subcellularLocation>
</comment>
<protein>
    <recommendedName>
        <fullName evidence="8">DDE Tnp4 domain-containing protein</fullName>
    </recommendedName>
</protein>
<dbReference type="Pfam" id="PF13359">
    <property type="entry name" value="DDE_Tnp_4"/>
    <property type="match status" value="1"/>
</dbReference>
<gene>
    <name evidence="9" type="ORF">FSP39_023376</name>
    <name evidence="10" type="ORF">FSP39_025061</name>
</gene>
<keyword evidence="11" id="KW-1185">Reference proteome</keyword>
<evidence type="ECO:0000256" key="2">
    <source>
        <dbReference type="ARBA" id="ARBA00004123"/>
    </source>
</evidence>
<evidence type="ECO:0000256" key="4">
    <source>
        <dbReference type="ARBA" id="ARBA00022722"/>
    </source>
</evidence>
<keyword evidence="5" id="KW-0479">Metal-binding</keyword>
<dbReference type="GO" id="GO:0016787">
    <property type="term" value="F:hydrolase activity"/>
    <property type="evidence" value="ECO:0007669"/>
    <property type="project" value="UniProtKB-KW"/>
</dbReference>
<name>A0AA88Y0N5_PINIB</name>
<keyword evidence="4" id="KW-0540">Nuclease</keyword>
<dbReference type="GO" id="GO:0005634">
    <property type="term" value="C:nucleus"/>
    <property type="evidence" value="ECO:0007669"/>
    <property type="project" value="UniProtKB-SubCell"/>
</dbReference>
<dbReference type="EMBL" id="VSWD01000008">
    <property type="protein sequence ID" value="KAK3096112.1"/>
    <property type="molecule type" value="Genomic_DNA"/>
</dbReference>
<evidence type="ECO:0000256" key="3">
    <source>
        <dbReference type="ARBA" id="ARBA00006958"/>
    </source>
</evidence>
<evidence type="ECO:0000313" key="11">
    <source>
        <dbReference type="Proteomes" id="UP001186944"/>
    </source>
</evidence>
<comment type="caution">
    <text evidence="9">The sequence shown here is derived from an EMBL/GenBank/DDBJ whole genome shotgun (WGS) entry which is preliminary data.</text>
</comment>
<evidence type="ECO:0000259" key="8">
    <source>
        <dbReference type="Pfam" id="PF13359"/>
    </source>
</evidence>
<keyword evidence="6" id="KW-0378">Hydrolase</keyword>
<dbReference type="InterPro" id="IPR045249">
    <property type="entry name" value="HARBI1-like"/>
</dbReference>
<comment type="similarity">
    <text evidence="3">Belongs to the HARBI1 family.</text>
</comment>
<dbReference type="AlphaFoldDB" id="A0AA88Y0N5"/>
<dbReference type="Proteomes" id="UP001186944">
    <property type="component" value="Unassembled WGS sequence"/>
</dbReference>
<dbReference type="EMBL" id="VSWD01000006">
    <property type="protein sequence ID" value="KAK3100767.1"/>
    <property type="molecule type" value="Genomic_DNA"/>
</dbReference>
<comment type="cofactor">
    <cofactor evidence="1">
        <name>a divalent metal cation</name>
        <dbReference type="ChEBI" id="CHEBI:60240"/>
    </cofactor>
</comment>
<dbReference type="GO" id="GO:0004518">
    <property type="term" value="F:nuclease activity"/>
    <property type="evidence" value="ECO:0007669"/>
    <property type="project" value="UniProtKB-KW"/>
</dbReference>
<reference evidence="9" key="1">
    <citation type="submission" date="2019-08" db="EMBL/GenBank/DDBJ databases">
        <title>The improved chromosome-level genome for the pearl oyster Pinctada fucata martensii using PacBio sequencing and Hi-C.</title>
        <authorList>
            <person name="Zheng Z."/>
        </authorList>
    </citation>
    <scope>NUCLEOTIDE SEQUENCE</scope>
    <source>
        <strain evidence="9">ZZ-2019</strain>
        <tissue evidence="9">Adductor muscle</tissue>
    </source>
</reference>
<dbReference type="InterPro" id="IPR027806">
    <property type="entry name" value="HARBI1_dom"/>
</dbReference>
<evidence type="ECO:0000313" key="10">
    <source>
        <dbReference type="EMBL" id="KAK3100767.1"/>
    </source>
</evidence>
<evidence type="ECO:0000313" key="9">
    <source>
        <dbReference type="EMBL" id="KAK3096112.1"/>
    </source>
</evidence>
<dbReference type="GO" id="GO:0046872">
    <property type="term" value="F:metal ion binding"/>
    <property type="evidence" value="ECO:0007669"/>
    <property type="project" value="UniProtKB-KW"/>
</dbReference>
<evidence type="ECO:0000256" key="6">
    <source>
        <dbReference type="ARBA" id="ARBA00022801"/>
    </source>
</evidence>
<accession>A0AA88Y0N5</accession>
<dbReference type="PANTHER" id="PTHR22930:SF198">
    <property type="entry name" value="DDE TNP4 DOMAIN-CONTAINING PROTEIN"/>
    <property type="match status" value="1"/>
</dbReference>
<evidence type="ECO:0000256" key="5">
    <source>
        <dbReference type="ARBA" id="ARBA00022723"/>
    </source>
</evidence>
<dbReference type="PANTHER" id="PTHR22930">
    <property type="match status" value="1"/>
</dbReference>
<sequence length="426" mass="49978">MSQRRQHQQNIMVAFMAIQSHFMTEEEFNALYDKRPRKFWVKPWLTEQHRLLFGQYNRLMTQLRLEDEASFINFIRMPPQLFDEILQRIEHRMNKRATNFRRPLEAGLKIAVTLRHIASGDKYSSLQYNFRCGRSTITKFVPEVCRAIVDEFKDEVISCPTTSEEWRKISDEFYRRWNVPHACGAIDGKHVSIRCPPNSGSMFYNYKGFYSIVLLGLVDADYKFLWVDCGGNGAMSDAQIYNASELKYHLQEGTIGLPNPEPLPNDDKDMPYYILGDDAFGLRTYLMKPYSQRYMTREQLVYNYRISRGRRVVENAFGIMASRWQILLTQMMQTPDNVRIIIEACVILHNLLRMKFPSMQNTQLDSEDSEHNIVPGAWRATANMHEVDQVRGHNVDATRAKRQREYLRLYFNSTAGSVPWQDNMIS</sequence>
<evidence type="ECO:0000256" key="1">
    <source>
        <dbReference type="ARBA" id="ARBA00001968"/>
    </source>
</evidence>
<organism evidence="9 11">
    <name type="scientific">Pinctada imbricata</name>
    <name type="common">Atlantic pearl-oyster</name>
    <name type="synonym">Pinctada martensii</name>
    <dbReference type="NCBI Taxonomy" id="66713"/>
    <lineage>
        <taxon>Eukaryota</taxon>
        <taxon>Metazoa</taxon>
        <taxon>Spiralia</taxon>
        <taxon>Lophotrochozoa</taxon>
        <taxon>Mollusca</taxon>
        <taxon>Bivalvia</taxon>
        <taxon>Autobranchia</taxon>
        <taxon>Pteriomorphia</taxon>
        <taxon>Pterioida</taxon>
        <taxon>Pterioidea</taxon>
        <taxon>Pteriidae</taxon>
        <taxon>Pinctada</taxon>
    </lineage>
</organism>